<accession>A0ABN8MVL4</accession>
<dbReference type="Proteomes" id="UP001159405">
    <property type="component" value="Unassembled WGS sequence"/>
</dbReference>
<gene>
    <name evidence="1" type="ORF">PLOB_00024970</name>
</gene>
<evidence type="ECO:0000313" key="1">
    <source>
        <dbReference type="EMBL" id="CAH3035090.1"/>
    </source>
</evidence>
<evidence type="ECO:0000313" key="2">
    <source>
        <dbReference type="Proteomes" id="UP001159405"/>
    </source>
</evidence>
<sequence length="151" mass="16767">MSSLDDDKALSDGRIAAKEDIKLSRYDVYSDISGSSKMEKDNLKTPSLHTNVFVEDLKLLKVRKKHEREITLYVKETQTEKDCGSLNPVLTATQRPKSALNNPGNSYSLFGVSLSQPLMYSRNALAVQGAVDKRRSSCSDLSPKNLRSGKE</sequence>
<organism evidence="1 2">
    <name type="scientific">Porites lobata</name>
    <dbReference type="NCBI Taxonomy" id="104759"/>
    <lineage>
        <taxon>Eukaryota</taxon>
        <taxon>Metazoa</taxon>
        <taxon>Cnidaria</taxon>
        <taxon>Anthozoa</taxon>
        <taxon>Hexacorallia</taxon>
        <taxon>Scleractinia</taxon>
        <taxon>Fungiina</taxon>
        <taxon>Poritidae</taxon>
        <taxon>Porites</taxon>
    </lineage>
</organism>
<protein>
    <submittedName>
        <fullName evidence="1">Uncharacterized protein</fullName>
    </submittedName>
</protein>
<dbReference type="EMBL" id="CALNXK010000003">
    <property type="protein sequence ID" value="CAH3035090.1"/>
    <property type="molecule type" value="Genomic_DNA"/>
</dbReference>
<comment type="caution">
    <text evidence="1">The sequence shown here is derived from an EMBL/GenBank/DDBJ whole genome shotgun (WGS) entry which is preliminary data.</text>
</comment>
<keyword evidence="2" id="KW-1185">Reference proteome</keyword>
<proteinExistence type="predicted"/>
<reference evidence="1 2" key="1">
    <citation type="submission" date="2022-05" db="EMBL/GenBank/DDBJ databases">
        <authorList>
            <consortium name="Genoscope - CEA"/>
            <person name="William W."/>
        </authorList>
    </citation>
    <scope>NUCLEOTIDE SEQUENCE [LARGE SCALE GENOMIC DNA]</scope>
</reference>
<name>A0ABN8MVL4_9CNID</name>